<feature type="domain" description="Bridge-like lipid transfer protein family member 1 C-terminal" evidence="3">
    <location>
        <begin position="1950"/>
        <end position="2108"/>
    </location>
</feature>
<dbReference type="InterPro" id="IPR056741">
    <property type="entry name" value="BLTP1_M"/>
</dbReference>
<feature type="domain" description="Bridge-like lipid transfer protein family member 1 C-terminal" evidence="3">
    <location>
        <begin position="741"/>
        <end position="1020"/>
    </location>
</feature>
<proteinExistence type="predicted"/>
<evidence type="ECO:0000313" key="5">
    <source>
        <dbReference type="Proteomes" id="UP000762676"/>
    </source>
</evidence>
<dbReference type="EMBL" id="BMAT01002176">
    <property type="protein sequence ID" value="GFS00725.1"/>
    <property type="molecule type" value="Genomic_DNA"/>
</dbReference>
<feature type="domain" description="Bridge-like lipid transfer protein family member 1 middle region" evidence="2">
    <location>
        <begin position="390"/>
        <end position="715"/>
    </location>
</feature>
<evidence type="ECO:0000313" key="4">
    <source>
        <dbReference type="EMBL" id="GFS00725.1"/>
    </source>
</evidence>
<feature type="compositionally biased region" description="Low complexity" evidence="1">
    <location>
        <begin position="559"/>
        <end position="590"/>
    </location>
</feature>
<gene>
    <name evidence="4" type="ORF">ElyMa_001078700</name>
</gene>
<feature type="compositionally biased region" description="Polar residues" evidence="1">
    <location>
        <begin position="1337"/>
        <end position="1346"/>
    </location>
</feature>
<comment type="caution">
    <text evidence="4">The sequence shown here is derived from an EMBL/GenBank/DDBJ whole genome shotgun (WGS) entry which is preliminary data.</text>
</comment>
<feature type="compositionally biased region" description="Acidic residues" evidence="1">
    <location>
        <begin position="1291"/>
        <end position="1300"/>
    </location>
</feature>
<feature type="region of interest" description="Disordered" evidence="1">
    <location>
        <begin position="1876"/>
        <end position="1936"/>
    </location>
</feature>
<feature type="region of interest" description="Disordered" evidence="1">
    <location>
        <begin position="1394"/>
        <end position="1427"/>
    </location>
</feature>
<feature type="region of interest" description="Disordered" evidence="1">
    <location>
        <begin position="1224"/>
        <end position="1346"/>
    </location>
</feature>
<dbReference type="InterPro" id="IPR033616">
    <property type="entry name" value="BLTP1"/>
</dbReference>
<sequence>MLAKSKPSSHTPLSSRSSQERTQQYMSSQQLQKSLGQALESRLTPSGTLRHQAPGAASLHSTPAQPQYQPSPAAVMMGLTHGVRPLPSPMTASSKRMVTPSLGVAQVYNGVAASSRGNGCGRLEAIATQPIDRKGDMPARVGGSRAGSPTLPPTTTEIPLTSSAGPSTSSARPEILPIVDGVQTKKPSQLRFAKDSKGDHAQVSVVSTPHPNSAHGIASAAAAADIMTPPHSLNLSDCTVVLDMADTSSPALNQKTIIDEIKESTPQCWRHLYQLLELYATMPEPKTVTVPVTQAVSKLPVIEEEDPDQDGFGKRESRVSDYGSKLSTLIQNRKSSMLHSLRRDSSIDGHELATELTSKEETDNSAPSSKVDVSAKEEETLGNNSLAHQSFIRTRFKQSIYVGESIPLIVYGILKVDKVLISAELSGLKLEANTTKVHASGTYKKKVKGFLHRVSSDSSYTAHFGHSMINLREGEPPDWQTVVTININKSQGLLTSVMRRGKEHNSTLVTIGVIDIDIPQHPVILHDMMSRSSKRITATLQELRWPAQSNKMHFSSEDNSNQSASNIAASAAAAETKTASSSKATSAPSHTKWHNANKSAPTPSNTNTAAGGVWRSTSGEDKVIRKHLHIKAVLQGIKVGASILPSLKAQYKTDAIKLTGVLGKRAHFTVTLPTHMLSFKSRITAAAALAETPIPSGASIELPPIQIIADYRVQKPGSAAGATLSPRDDHNEVDIGEELELLQGNYLYAVAEVGMLEHSLTTDLLNHLVFVQKVFMKEINEIVQKVSGAGPVDEVKSGKDDLASPGSKPLLYSVSVRFKGIQVTATTPTSNAVRFETGAITLDLSNRFHLPKKDASTKNGTTEEEDKYSSSQKMFIQAVVDLNLALGQLLKNPVFEEAEPEFHTMAFFKTTIKVRNALQHEMIPTLSHDQEALLINLSRPIILAQPLAFDKAVLVWLNYKNAYEYWTEQRMALNKEVLHATRQVIDKLPHMAPATSPTISTLFLQLTVDDMGICVPLLSSPYQVNTCSKNAKWILNVQWEMKGIDVHLDTDIGKRFTLLGHTLTLLAGEGEEELLMGEDMNATGLQGSLGRDGKDGIDGKDEEDEDDALSSPDTQDNSMEDLQLLKRRTSLASDILPEEIFLDTFDPKERARKIEREMNEQAKIVQELKECGATEGTIEIERKKLEDLQSLLFQDFRRDFMEKLKRQGDRASIIKDKLGIGTRPVSHLRSKSTGNRLPGAYLSRHRSIDVSSGDRRQSEDLSRMPKVSFSGHQLSTYTPPGSPDLHTYAESESERDDDETFTYSRQRSRSLEAIPSSGSDSQLDESLPFRRKKTASEDSGSVTSRDQAMKLGEQNVDFELDVKVFIDSGKCVLYPKEAKEEEVRKYAKKEKLVPGEAGIHNGGSGSPPSKRKLKKEVSGGSLSSRRKLSANPDTTIFFVPSVAVKVHYNSKTDHMAYCASPGSTIFEEPETAHGPSTGNVYTAATPTSRYHPSIPEISVNNGGNAGVDADTTTGTIGGLPMSADYYGSPRRSGPLKKASLYAWFTLQTLPEEMIISPTLLDFLEQALEPLPVNQSSSSILKRDMMLMDSLVNNMDLDASQVSLGQQSVAFFPVDVVVHIKVDPTFIRFNCHPVSRVECLLQVPSLDLFFSTKKSDINDAMLADNSQSPRSPEAHTSRTGPRQTPTSTSSYGGSGVGSSGYGRARHTSGMSDTSTATTMTNHPGSNSSSGGLSVTGCMSDFSLYIFHPYGTGVQRRLAAHGDPSYKAQPGLERIAENATNAIHDLGRRDSLSLNVEYIRVNISRTRKLETHSEACSEAGAKEQQMRCNAVRFSAMCDIGTASFKYDMRRLSEILSLPKAWYRRTLARRLFLGDDSMNVNPGDECEPDTPDNSGGPKFMSHNSVSQPSLNEIAPPPTPLRKHHRRGSSGDKIRIQLSPEFKTEIASRRGHGIVTSSHPQTVSTFTDGTSNVHFAKDTLPSNTSTSSASAHRKRSRTLASPDMPRHRHSVSGVVGVGASPSGTSVPVAATLTTSWETLVLFAVNLSQLNLEVNMANVMGNTEWHLNGIKTQGRLSINSSGHKNLNIDAGFGKSSLESKGGIVGGNIDINNLQGF</sequence>
<evidence type="ECO:0000256" key="1">
    <source>
        <dbReference type="SAM" id="MobiDB-lite"/>
    </source>
</evidence>
<reference evidence="4 5" key="1">
    <citation type="journal article" date="2021" name="Elife">
        <title>Chloroplast acquisition without the gene transfer in kleptoplastic sea slugs, Plakobranchus ocellatus.</title>
        <authorList>
            <person name="Maeda T."/>
            <person name="Takahashi S."/>
            <person name="Yoshida T."/>
            <person name="Shimamura S."/>
            <person name="Takaki Y."/>
            <person name="Nagai Y."/>
            <person name="Toyoda A."/>
            <person name="Suzuki Y."/>
            <person name="Arimoto A."/>
            <person name="Ishii H."/>
            <person name="Satoh N."/>
            <person name="Nishiyama T."/>
            <person name="Hasebe M."/>
            <person name="Maruyama T."/>
            <person name="Minagawa J."/>
            <person name="Obokata J."/>
            <person name="Shigenobu S."/>
        </authorList>
    </citation>
    <scope>NUCLEOTIDE SEQUENCE [LARGE SCALE GENOMIC DNA]</scope>
</reference>
<dbReference type="InterPro" id="IPR056742">
    <property type="entry name" value="BLTP1_C"/>
</dbReference>
<dbReference type="Proteomes" id="UP000762676">
    <property type="component" value="Unassembled WGS sequence"/>
</dbReference>
<dbReference type="PANTHER" id="PTHR31640:SF1">
    <property type="entry name" value="BRIDGE-LIKE LIPID TRANSFER PROTEIN FAMILY MEMBER 1"/>
    <property type="match status" value="1"/>
</dbReference>
<feature type="compositionally biased region" description="Polar residues" evidence="1">
    <location>
        <begin position="1270"/>
        <end position="1279"/>
    </location>
</feature>
<feature type="compositionally biased region" description="Basic and acidic residues" evidence="1">
    <location>
        <begin position="1246"/>
        <end position="1263"/>
    </location>
</feature>
<feature type="compositionally biased region" description="Low complexity" evidence="1">
    <location>
        <begin position="1"/>
        <end position="17"/>
    </location>
</feature>
<evidence type="ECO:0000259" key="3">
    <source>
        <dbReference type="Pfam" id="PF25040"/>
    </source>
</evidence>
<dbReference type="Pfam" id="PF25040">
    <property type="entry name" value="BLTP1_C"/>
    <property type="match status" value="3"/>
</dbReference>
<dbReference type="GO" id="GO:0098793">
    <property type="term" value="C:presynapse"/>
    <property type="evidence" value="ECO:0007669"/>
    <property type="project" value="GOC"/>
</dbReference>
<protein>
    <submittedName>
        <fullName evidence="4">Fragile site-associated protein</fullName>
    </submittedName>
</protein>
<feature type="region of interest" description="Disordered" evidence="1">
    <location>
        <begin position="355"/>
        <end position="377"/>
    </location>
</feature>
<feature type="region of interest" description="Disordered" evidence="1">
    <location>
        <begin position="1082"/>
        <end position="1120"/>
    </location>
</feature>
<evidence type="ECO:0000259" key="2">
    <source>
        <dbReference type="Pfam" id="PF25039"/>
    </source>
</evidence>
<organism evidence="4 5">
    <name type="scientific">Elysia marginata</name>
    <dbReference type="NCBI Taxonomy" id="1093978"/>
    <lineage>
        <taxon>Eukaryota</taxon>
        <taxon>Metazoa</taxon>
        <taxon>Spiralia</taxon>
        <taxon>Lophotrochozoa</taxon>
        <taxon>Mollusca</taxon>
        <taxon>Gastropoda</taxon>
        <taxon>Heterobranchia</taxon>
        <taxon>Euthyneura</taxon>
        <taxon>Panpulmonata</taxon>
        <taxon>Sacoglossa</taxon>
        <taxon>Placobranchoidea</taxon>
        <taxon>Plakobranchidae</taxon>
        <taxon>Elysia</taxon>
    </lineage>
</organism>
<feature type="region of interest" description="Disordered" evidence="1">
    <location>
        <begin position="552"/>
        <end position="614"/>
    </location>
</feature>
<feature type="region of interest" description="Disordered" evidence="1">
    <location>
        <begin position="133"/>
        <end position="173"/>
    </location>
</feature>
<dbReference type="Pfam" id="PF25039">
    <property type="entry name" value="BLTP1_M"/>
    <property type="match status" value="1"/>
</dbReference>
<feature type="compositionally biased region" description="Polar residues" evidence="1">
    <location>
        <begin position="1976"/>
        <end position="1986"/>
    </location>
</feature>
<feature type="compositionally biased region" description="Polar residues" evidence="1">
    <location>
        <begin position="162"/>
        <end position="171"/>
    </location>
</feature>
<keyword evidence="5" id="KW-1185">Reference proteome</keyword>
<accession>A0AAV4HSL2</accession>
<feature type="compositionally biased region" description="Polar residues" evidence="1">
    <location>
        <begin position="1707"/>
        <end position="1730"/>
    </location>
</feature>
<feature type="region of interest" description="Disordered" evidence="1">
    <location>
        <begin position="1"/>
        <end position="70"/>
    </location>
</feature>
<dbReference type="PANTHER" id="PTHR31640">
    <property type="entry name" value="TRANSMEMBRANE PROTEIN KIAA1109"/>
    <property type="match status" value="1"/>
</dbReference>
<feature type="domain" description="Bridge-like lipid transfer protein family member 1 C-terminal" evidence="3">
    <location>
        <begin position="1302"/>
        <end position="1889"/>
    </location>
</feature>
<dbReference type="GO" id="GO:0048488">
    <property type="term" value="P:synaptic vesicle endocytosis"/>
    <property type="evidence" value="ECO:0007669"/>
    <property type="project" value="TreeGrafter"/>
</dbReference>
<feature type="non-terminal residue" evidence="4">
    <location>
        <position position="2111"/>
    </location>
</feature>
<feature type="region of interest" description="Disordered" evidence="1">
    <location>
        <begin position="1971"/>
        <end position="2006"/>
    </location>
</feature>
<feature type="compositionally biased region" description="Polar residues" evidence="1">
    <location>
        <begin position="20"/>
        <end position="35"/>
    </location>
</feature>
<feature type="region of interest" description="Disordered" evidence="1">
    <location>
        <begin position="1661"/>
        <end position="1730"/>
    </location>
</feature>
<feature type="compositionally biased region" description="Polar residues" evidence="1">
    <location>
        <begin position="594"/>
        <end position="609"/>
    </location>
</feature>
<feature type="compositionally biased region" description="Polar residues" evidence="1">
    <location>
        <begin position="1898"/>
        <end position="1907"/>
    </location>
</feature>
<name>A0AAV4HSL2_9GAST</name>